<sequence length="408" mass="45414">MSSPEEDMPPADALGDDRPSDNEDALDDTSPQFNADAADDSDDESLLSEVDEAQFADFDPKAVEIAPDFETLNKSIKVSKRKRVEGEEPRPKKKKEGTREKPKRSRKQRADSDEGFEYGAEVDGKRRKTKDSGERKERTTSRKYADDVDEAQLSDETRRRRALDKAMDAAIKKPTNRKRRKDGEIDLEAAADAEIDEMRRRMTSAAQADATAREEGRPATHKLKMLPEVVALLNRNTYVSTLIDPETNLLEAVRFFLEPNVDGSLPAYNIQRDLFACLSKLPMNKETLIASGIGKVILFYTKSKRPEIGIKRQAEKLLAEWSRPILQRSDDYSKKYYESASYTSKGLASLSRGAGGLSSSQSQGAPIPKKIGVGVAPGQKISNRARVPQGVTSYTIVPQSKFVPGQRQ</sequence>
<name>A0A0G2HAD0_PHACM</name>
<dbReference type="PROSITE" id="PS51319">
    <property type="entry name" value="TFIIS_N"/>
    <property type="match status" value="1"/>
</dbReference>
<dbReference type="EMBL" id="LCWF01000041">
    <property type="protein sequence ID" value="KKY25530.1"/>
    <property type="molecule type" value="Genomic_DNA"/>
</dbReference>
<feature type="compositionally biased region" description="Basic residues" evidence="7">
    <location>
        <begin position="91"/>
        <end position="107"/>
    </location>
</feature>
<feature type="domain" description="TFIIS N-terminal" evidence="8">
    <location>
        <begin position="251"/>
        <end position="328"/>
    </location>
</feature>
<comment type="function">
    <text evidence="4">Transcription factor involved in RNA polymerase II transcription regulation. May function in both SPT15/TBP post-recruitment and recruitment steps of transcription.</text>
</comment>
<dbReference type="InterPro" id="IPR035441">
    <property type="entry name" value="TFIIS/LEDGF_dom_sf"/>
</dbReference>
<evidence type="ECO:0000256" key="2">
    <source>
        <dbReference type="ARBA" id="ARBA00023163"/>
    </source>
</evidence>
<dbReference type="Gene3D" id="1.20.930.10">
    <property type="entry name" value="Conserved domain common to transcription factors TFIIS, elongin A, CRSP70"/>
    <property type="match status" value="1"/>
</dbReference>
<comment type="similarity">
    <text evidence="5">Belongs to the IWS1 family.</text>
</comment>
<evidence type="ECO:0000313" key="10">
    <source>
        <dbReference type="Proteomes" id="UP000053317"/>
    </source>
</evidence>
<organism evidence="9 10">
    <name type="scientific">Phaeomoniella chlamydospora</name>
    <name type="common">Phaeoacremonium chlamydosporum</name>
    <dbReference type="NCBI Taxonomy" id="158046"/>
    <lineage>
        <taxon>Eukaryota</taxon>
        <taxon>Fungi</taxon>
        <taxon>Dikarya</taxon>
        <taxon>Ascomycota</taxon>
        <taxon>Pezizomycotina</taxon>
        <taxon>Eurotiomycetes</taxon>
        <taxon>Chaetothyriomycetidae</taxon>
        <taxon>Phaeomoniellales</taxon>
        <taxon>Phaeomoniellaceae</taxon>
        <taxon>Phaeomoniella</taxon>
    </lineage>
</organism>
<dbReference type="GO" id="GO:0016973">
    <property type="term" value="P:poly(A)+ mRNA export from nucleus"/>
    <property type="evidence" value="ECO:0007669"/>
    <property type="project" value="TreeGrafter"/>
</dbReference>
<comment type="subcellular location">
    <subcellularLocation>
        <location evidence="6">Nucleus</location>
    </subcellularLocation>
</comment>
<evidence type="ECO:0000256" key="5">
    <source>
        <dbReference type="ARBA" id="ARBA00037992"/>
    </source>
</evidence>
<gene>
    <name evidence="9" type="ORF">UCRPC4_g01794</name>
</gene>
<dbReference type="InterPro" id="IPR017923">
    <property type="entry name" value="TFIIS_N"/>
</dbReference>
<evidence type="ECO:0000256" key="7">
    <source>
        <dbReference type="SAM" id="MobiDB-lite"/>
    </source>
</evidence>
<dbReference type="OrthoDB" id="21124at2759"/>
<feature type="compositionally biased region" description="Basic and acidic residues" evidence="7">
    <location>
        <begin position="130"/>
        <end position="146"/>
    </location>
</feature>
<dbReference type="Pfam" id="PF08711">
    <property type="entry name" value="Med26"/>
    <property type="match status" value="1"/>
</dbReference>
<keyword evidence="1" id="KW-0805">Transcription regulation</keyword>
<dbReference type="InterPro" id="IPR051037">
    <property type="entry name" value="RNAPII_TF_IWS1"/>
</dbReference>
<evidence type="ECO:0000259" key="8">
    <source>
        <dbReference type="PROSITE" id="PS51319"/>
    </source>
</evidence>
<keyword evidence="10" id="KW-1185">Reference proteome</keyword>
<dbReference type="AlphaFoldDB" id="A0A0G2HAD0"/>
<dbReference type="PANTHER" id="PTHR46010:SF1">
    <property type="entry name" value="PROTEIN IWS1 HOMOLOG"/>
    <property type="match status" value="1"/>
</dbReference>
<dbReference type="PANTHER" id="PTHR46010">
    <property type="entry name" value="PROTEIN IWS1 HOMOLOG"/>
    <property type="match status" value="1"/>
</dbReference>
<dbReference type="GO" id="GO:0005634">
    <property type="term" value="C:nucleus"/>
    <property type="evidence" value="ECO:0007669"/>
    <property type="project" value="UniProtKB-SubCell"/>
</dbReference>
<reference evidence="9 10" key="1">
    <citation type="submission" date="2015-05" db="EMBL/GenBank/DDBJ databases">
        <title>Distinctive expansion of gene families associated with plant cell wall degradation and secondary metabolism in the genomes of grapevine trunk pathogens.</title>
        <authorList>
            <person name="Lawrence D.P."/>
            <person name="Travadon R."/>
            <person name="Rolshausen P.E."/>
            <person name="Baumgartner K."/>
        </authorList>
    </citation>
    <scope>NUCLEOTIDE SEQUENCE [LARGE SCALE GENOMIC DNA]</scope>
    <source>
        <strain evidence="9">UCRPC4</strain>
    </source>
</reference>
<feature type="region of interest" description="Disordered" evidence="7">
    <location>
        <begin position="1"/>
        <end position="162"/>
    </location>
</feature>
<keyword evidence="2" id="KW-0804">Transcription</keyword>
<evidence type="ECO:0000313" key="9">
    <source>
        <dbReference type="EMBL" id="KKY25530.1"/>
    </source>
</evidence>
<dbReference type="Proteomes" id="UP000053317">
    <property type="component" value="Unassembled WGS sequence"/>
</dbReference>
<dbReference type="FunFam" id="1.20.930.10:FF:000003">
    <property type="entry name" value="Putative Transcription factor IWS1"/>
    <property type="match status" value="1"/>
</dbReference>
<feature type="region of interest" description="Disordered" evidence="7">
    <location>
        <begin position="353"/>
        <end position="375"/>
    </location>
</feature>
<protein>
    <submittedName>
        <fullName evidence="9">Putative transcription factor iws1</fullName>
    </submittedName>
</protein>
<proteinExistence type="inferred from homology"/>
<feature type="compositionally biased region" description="Low complexity" evidence="7">
    <location>
        <begin position="353"/>
        <end position="365"/>
    </location>
</feature>
<evidence type="ECO:0000256" key="6">
    <source>
        <dbReference type="PROSITE-ProRule" id="PRU00649"/>
    </source>
</evidence>
<accession>A0A0G2HAD0</accession>
<evidence type="ECO:0000256" key="3">
    <source>
        <dbReference type="ARBA" id="ARBA00023242"/>
    </source>
</evidence>
<feature type="compositionally biased region" description="Acidic residues" evidence="7">
    <location>
        <begin position="37"/>
        <end position="54"/>
    </location>
</feature>
<keyword evidence="3 6" id="KW-0539">Nucleus</keyword>
<evidence type="ECO:0000256" key="4">
    <source>
        <dbReference type="ARBA" id="ARBA00037349"/>
    </source>
</evidence>
<reference evidence="9 10" key="2">
    <citation type="submission" date="2015-05" db="EMBL/GenBank/DDBJ databases">
        <authorList>
            <person name="Morales-Cruz A."/>
            <person name="Amrine K.C."/>
            <person name="Cantu D."/>
        </authorList>
    </citation>
    <scope>NUCLEOTIDE SEQUENCE [LARGE SCALE GENOMIC DNA]</scope>
    <source>
        <strain evidence="9">UCRPC4</strain>
    </source>
</reference>
<comment type="caution">
    <text evidence="9">The sequence shown here is derived from an EMBL/GenBank/DDBJ whole genome shotgun (WGS) entry which is preliminary data.</text>
</comment>
<evidence type="ECO:0000256" key="1">
    <source>
        <dbReference type="ARBA" id="ARBA00023015"/>
    </source>
</evidence>